<organism evidence="2 3">
    <name type="scientific">Populus deltoides</name>
    <name type="common">Eastern poplar</name>
    <name type="synonym">Eastern cottonwood</name>
    <dbReference type="NCBI Taxonomy" id="3696"/>
    <lineage>
        <taxon>Eukaryota</taxon>
        <taxon>Viridiplantae</taxon>
        <taxon>Streptophyta</taxon>
        <taxon>Embryophyta</taxon>
        <taxon>Tracheophyta</taxon>
        <taxon>Spermatophyta</taxon>
        <taxon>Magnoliopsida</taxon>
        <taxon>eudicotyledons</taxon>
        <taxon>Gunneridae</taxon>
        <taxon>Pentapetalae</taxon>
        <taxon>rosids</taxon>
        <taxon>fabids</taxon>
        <taxon>Malpighiales</taxon>
        <taxon>Salicaceae</taxon>
        <taxon>Saliceae</taxon>
        <taxon>Populus</taxon>
    </lineage>
</organism>
<feature type="region of interest" description="Disordered" evidence="1">
    <location>
        <begin position="1"/>
        <end position="35"/>
    </location>
</feature>
<evidence type="ECO:0000313" key="2">
    <source>
        <dbReference type="EMBL" id="KAH8505321.1"/>
    </source>
</evidence>
<feature type="compositionally biased region" description="Basic and acidic residues" evidence="1">
    <location>
        <begin position="92"/>
        <end position="103"/>
    </location>
</feature>
<evidence type="ECO:0000256" key="1">
    <source>
        <dbReference type="SAM" id="MobiDB-lite"/>
    </source>
</evidence>
<dbReference type="Proteomes" id="UP000807159">
    <property type="component" value="Chromosome 6"/>
</dbReference>
<dbReference type="EMBL" id="JACEGQ020000006">
    <property type="protein sequence ID" value="KAH8505321.1"/>
    <property type="molecule type" value="Genomic_DNA"/>
</dbReference>
<protein>
    <submittedName>
        <fullName evidence="2">Uncharacterized protein</fullName>
    </submittedName>
</protein>
<keyword evidence="3" id="KW-1185">Reference proteome</keyword>
<feature type="region of interest" description="Disordered" evidence="1">
    <location>
        <begin position="83"/>
        <end position="103"/>
    </location>
</feature>
<proteinExistence type="predicted"/>
<dbReference type="AlphaFoldDB" id="A0A8T2YJN0"/>
<accession>A0A8T2YJN0</accession>
<gene>
    <name evidence="2" type="ORF">H0E87_012536</name>
</gene>
<name>A0A8T2YJN0_POPDE</name>
<evidence type="ECO:0000313" key="3">
    <source>
        <dbReference type="Proteomes" id="UP000807159"/>
    </source>
</evidence>
<sequence>MVAAAVGLSGGRSGATLTKRAASGAGEEMAERGEWPGRGLEKGVVALMGFSGFAREEWRWGTGLIERGAAAFWSRDDDGGTTKRGMGILVKGRGDSVWPERDP</sequence>
<reference evidence="2" key="1">
    <citation type="journal article" date="2021" name="J. Hered.">
        <title>Genome Assembly of Salicaceae Populus deltoides (Eastern Cottonwood) I-69 Based on Nanopore Sequencing and Hi-C Technologies.</title>
        <authorList>
            <person name="Bai S."/>
            <person name="Wu H."/>
            <person name="Zhang J."/>
            <person name="Pan Z."/>
            <person name="Zhao W."/>
            <person name="Li Z."/>
            <person name="Tong C."/>
        </authorList>
    </citation>
    <scope>NUCLEOTIDE SEQUENCE</scope>
    <source>
        <tissue evidence="2">Leaf</tissue>
    </source>
</reference>
<comment type="caution">
    <text evidence="2">The sequence shown here is derived from an EMBL/GenBank/DDBJ whole genome shotgun (WGS) entry which is preliminary data.</text>
</comment>